<dbReference type="AlphaFoldDB" id="A0AAE1ADN4"/>
<dbReference type="EC" id="3.2.1.52" evidence="3"/>
<comment type="caution">
    <text evidence="6">The sequence shown here is derived from an EMBL/GenBank/DDBJ whole genome shotgun (WGS) entry which is preliminary data.</text>
</comment>
<dbReference type="PANTHER" id="PTHR21040:SF8">
    <property type="entry name" value="BCDNA.GH04120"/>
    <property type="match status" value="1"/>
</dbReference>
<dbReference type="InterPro" id="IPR017853">
    <property type="entry name" value="GH"/>
</dbReference>
<keyword evidence="4" id="KW-0378">Hydrolase</keyword>
<evidence type="ECO:0000313" key="6">
    <source>
        <dbReference type="EMBL" id="KAK3785156.1"/>
    </source>
</evidence>
<accession>A0AAE1ADN4</accession>
<evidence type="ECO:0000256" key="1">
    <source>
        <dbReference type="ARBA" id="ARBA00001231"/>
    </source>
</evidence>
<gene>
    <name evidence="6" type="ORF">RRG08_021955</name>
</gene>
<evidence type="ECO:0000259" key="5">
    <source>
        <dbReference type="Pfam" id="PF00728"/>
    </source>
</evidence>
<dbReference type="EMBL" id="JAWDGP010002165">
    <property type="protein sequence ID" value="KAK3785156.1"/>
    <property type="molecule type" value="Genomic_DNA"/>
</dbReference>
<dbReference type="Gene3D" id="3.20.20.80">
    <property type="entry name" value="Glycosidases"/>
    <property type="match status" value="1"/>
</dbReference>
<evidence type="ECO:0000256" key="2">
    <source>
        <dbReference type="ARBA" id="ARBA00006285"/>
    </source>
</evidence>
<reference evidence="6" key="1">
    <citation type="journal article" date="2023" name="G3 (Bethesda)">
        <title>A reference genome for the long-term kleptoplast-retaining sea slug Elysia crispata morphotype clarki.</title>
        <authorList>
            <person name="Eastman K.E."/>
            <person name="Pendleton A.L."/>
            <person name="Shaikh M.A."/>
            <person name="Suttiyut T."/>
            <person name="Ogas R."/>
            <person name="Tomko P."/>
            <person name="Gavelis G."/>
            <person name="Widhalm J.R."/>
            <person name="Wisecaver J.H."/>
        </authorList>
    </citation>
    <scope>NUCLEOTIDE SEQUENCE</scope>
    <source>
        <strain evidence="6">ECLA1</strain>
    </source>
</reference>
<organism evidence="6 7">
    <name type="scientific">Elysia crispata</name>
    <name type="common">lettuce slug</name>
    <dbReference type="NCBI Taxonomy" id="231223"/>
    <lineage>
        <taxon>Eukaryota</taxon>
        <taxon>Metazoa</taxon>
        <taxon>Spiralia</taxon>
        <taxon>Lophotrochozoa</taxon>
        <taxon>Mollusca</taxon>
        <taxon>Gastropoda</taxon>
        <taxon>Heterobranchia</taxon>
        <taxon>Euthyneura</taxon>
        <taxon>Panpulmonata</taxon>
        <taxon>Sacoglossa</taxon>
        <taxon>Placobranchoidea</taxon>
        <taxon>Plakobranchidae</taxon>
        <taxon>Elysia</taxon>
    </lineage>
</organism>
<dbReference type="GO" id="GO:0005975">
    <property type="term" value="P:carbohydrate metabolic process"/>
    <property type="evidence" value="ECO:0007669"/>
    <property type="project" value="InterPro"/>
</dbReference>
<sequence length="482" mass="54581">MSSGLLDEEQRGKIISGSRIVHLDLKGAPLKLSYLEKIFPVLKKWGCTGILIEYEDTFPYDEDISILAAPHAYSKEEIRHIGQSLKTLEMSVIPLIQTFGHFEFVLKHKEFVSLREVEKYPMALCPSNTECLELIFKMLDQVMKLHPDVTHFHIGCDEVFHLGICDKCISLMRQESIGKDQLFFAHVKKVAAYLKDNYPQIEACIVWDDMFRYAELSAVLNCNLGDIVEPMVWYYQPSFQLPANLWDNLSSVFPNIWIASAFKGATGPTAMVTNVNFHLDNHFAWFGILKTVSQKFKSIKGITLTGWQRYDHYAVLCELFPEGLPSLAVCLKFIQQGSLTSEDVKSVSQDLEFTSALPFDPMSCTWIPSCTFPGSAVYQLVIELCHLHRACNFFFSVDGISGWMNDYNVHRGHINPVHIEPLHARAESLLQSCLCVDERLGPAFSDVFAPGVLEEWRGCFVVPLLSKLEHFLAKAKAFVAHG</sequence>
<comment type="catalytic activity">
    <reaction evidence="1">
        <text>Hydrolysis of terminal non-reducing N-acetyl-D-hexosamine residues in N-acetyl-beta-D-hexosaminides.</text>
        <dbReference type="EC" id="3.2.1.52"/>
    </reaction>
</comment>
<comment type="similarity">
    <text evidence="2">Belongs to the glycosyl hydrolase 20 family.</text>
</comment>
<dbReference type="InterPro" id="IPR038901">
    <property type="entry name" value="HEXDC-like"/>
</dbReference>
<evidence type="ECO:0000256" key="3">
    <source>
        <dbReference type="ARBA" id="ARBA00012663"/>
    </source>
</evidence>
<dbReference type="PANTHER" id="PTHR21040">
    <property type="entry name" value="BCDNA.GH04120"/>
    <property type="match status" value="1"/>
</dbReference>
<proteinExistence type="inferred from homology"/>
<feature type="domain" description="Glycoside hydrolase family 20 catalytic" evidence="5">
    <location>
        <begin position="72"/>
        <end position="215"/>
    </location>
</feature>
<dbReference type="Proteomes" id="UP001283361">
    <property type="component" value="Unassembled WGS sequence"/>
</dbReference>
<dbReference type="SUPFAM" id="SSF51445">
    <property type="entry name" value="(Trans)glycosidases"/>
    <property type="match status" value="1"/>
</dbReference>
<dbReference type="CDD" id="cd06565">
    <property type="entry name" value="GH20_GcnA-like"/>
    <property type="match status" value="1"/>
</dbReference>
<name>A0AAE1ADN4_9GAST</name>
<dbReference type="GO" id="GO:0004563">
    <property type="term" value="F:beta-N-acetylhexosaminidase activity"/>
    <property type="evidence" value="ECO:0007669"/>
    <property type="project" value="UniProtKB-EC"/>
</dbReference>
<dbReference type="Pfam" id="PF00728">
    <property type="entry name" value="Glyco_hydro_20"/>
    <property type="match status" value="1"/>
</dbReference>
<evidence type="ECO:0000313" key="7">
    <source>
        <dbReference type="Proteomes" id="UP001283361"/>
    </source>
</evidence>
<evidence type="ECO:0000256" key="4">
    <source>
        <dbReference type="ARBA" id="ARBA00022801"/>
    </source>
</evidence>
<protein>
    <recommendedName>
        <fullName evidence="3">beta-N-acetylhexosaminidase</fullName>
        <ecNumber evidence="3">3.2.1.52</ecNumber>
    </recommendedName>
</protein>
<keyword evidence="7" id="KW-1185">Reference proteome</keyword>
<dbReference type="InterPro" id="IPR015883">
    <property type="entry name" value="Glyco_hydro_20_cat"/>
</dbReference>